<dbReference type="AlphaFoldDB" id="A0AAW0XHP5"/>
<feature type="compositionally biased region" description="Low complexity" evidence="3">
    <location>
        <begin position="544"/>
        <end position="580"/>
    </location>
</feature>
<dbReference type="SMART" id="SM00477">
    <property type="entry name" value="NUC"/>
    <property type="match status" value="1"/>
</dbReference>
<dbReference type="Proteomes" id="UP001445076">
    <property type="component" value="Unassembled WGS sequence"/>
</dbReference>
<keyword evidence="4" id="KW-1133">Transmembrane helix</keyword>
<keyword evidence="2" id="KW-0325">Glycoprotein</keyword>
<dbReference type="InterPro" id="IPR020821">
    <property type="entry name" value="ENPP1-3/EXOG-like_nuc-like"/>
</dbReference>
<evidence type="ECO:0000256" key="1">
    <source>
        <dbReference type="ARBA" id="ARBA00022801"/>
    </source>
</evidence>
<protein>
    <recommendedName>
        <fullName evidence="5">ENPP1-3/EXOG-like endonuclease/phosphodiesterase domain-containing protein</fullName>
    </recommendedName>
</protein>
<feature type="region of interest" description="Disordered" evidence="3">
    <location>
        <begin position="540"/>
        <end position="581"/>
    </location>
</feature>
<sequence>MASVMEELEIKEPTPSLAPSQYESPLYTKKWRIILAVLIGVTLIGVCILGFYLSVKAREGDRIAAKITAFNATTAPPPRTSKVRWRHDESICLSLSNDTCPDFALHPLLVIAVDGLRPDFLNDSITPAMNYLARCGVSAKSLVPVYPTTTFPNMYSIATGLYPESHGIIGNEMYDAKTNRTFNAMDRDYYDPVWWKGDPIWNTVAKQGKKAAIYSWAGSDVFIEQRYPVYWKKYRANETFDIRIRQVSDWFMLPKQERPHLVMVYFEQPMLTIQEFGPDSKEARNALERVDRALDSLMITLHRQKLAHCINILLVSDHGAAPASCTSSFYLETFITDIEEKARVFTGAVGRLRVLTGGDAAEKEILKSLGCKNSKVRALPKKLLPRRYHYTNNANIENVILDTKPDTRVVTNSQNYCKNGEHGFNNLEPSMQATFIGFGPDLKVNYTTHSFRNVELYNFMCELIHITPAENNGTSGSLDHLLRQVPHVAPSDVLQKLLPEVVKALPEKISQNNKVEGETGETGATEKPCKCFLDKTQEVTPTESIPNNSSDASSSNETINVSSTESTPTSSPSSSKVNKSQAELSHLLNTHVPWNSPGFSTPDDIKGELKVLLHSSYVIGLHETLNLGVWVSFTVNSQTISLTEKEKPHIPEEIEIKPEDVRIVDEKPPPCWEADLRLDRLPEDQCQRMLSTEAYLANNITLIQLFPEEMETDELLISEGHLLSNLAPVKIGYKVGAHAAMVNAIRFWASTMGVLNIVHGPVFDYDLDGHQDPVAHTLNTVKPLVPSDYFFVVTLCTNTSTTSCSGDPQDVLSFVFPNTEIHDNCLMNDTEYLQYHLTTVRDVELLTGLRFFRSKYVRDSLTYRTWQHIHIWPLPLRENTAGQKLGQRVGKAEGS</sequence>
<dbReference type="EMBL" id="JARKIK010000037">
    <property type="protein sequence ID" value="KAK8739261.1"/>
    <property type="molecule type" value="Genomic_DNA"/>
</dbReference>
<dbReference type="GO" id="GO:0046872">
    <property type="term" value="F:metal ion binding"/>
    <property type="evidence" value="ECO:0007669"/>
    <property type="project" value="InterPro"/>
</dbReference>
<feature type="domain" description="ENPP1-3/EXOG-like endonuclease/phosphodiesterase" evidence="5">
    <location>
        <begin position="614"/>
        <end position="858"/>
    </location>
</feature>
<dbReference type="InterPro" id="IPR044929">
    <property type="entry name" value="DNA/RNA_non-sp_Endonuclease_sf"/>
</dbReference>
<dbReference type="Gene3D" id="3.30.1360.180">
    <property type="match status" value="1"/>
</dbReference>
<dbReference type="PANTHER" id="PTHR10151:SF114">
    <property type="entry name" value="ECTONUCLEOTIDE PYROPHOSPHATASE_PHOSPHODIESTERASE C27A7.3"/>
    <property type="match status" value="1"/>
</dbReference>
<dbReference type="SUPFAM" id="SSF54060">
    <property type="entry name" value="His-Me finger endonucleases"/>
    <property type="match status" value="1"/>
</dbReference>
<comment type="caution">
    <text evidence="6">The sequence shown here is derived from an EMBL/GenBank/DDBJ whole genome shotgun (WGS) entry which is preliminary data.</text>
</comment>
<dbReference type="GO" id="GO:0016787">
    <property type="term" value="F:hydrolase activity"/>
    <property type="evidence" value="ECO:0007669"/>
    <property type="project" value="UniProtKB-KW"/>
</dbReference>
<dbReference type="GO" id="GO:0016529">
    <property type="term" value="C:sarcoplasmic reticulum"/>
    <property type="evidence" value="ECO:0007669"/>
    <property type="project" value="TreeGrafter"/>
</dbReference>
<dbReference type="GO" id="GO:0031674">
    <property type="term" value="C:I band"/>
    <property type="evidence" value="ECO:0007669"/>
    <property type="project" value="TreeGrafter"/>
</dbReference>
<dbReference type="PANTHER" id="PTHR10151">
    <property type="entry name" value="ECTONUCLEOTIDE PYROPHOSPHATASE/PHOSPHODIESTERASE"/>
    <property type="match status" value="1"/>
</dbReference>
<dbReference type="Gene3D" id="3.40.720.10">
    <property type="entry name" value="Alkaline Phosphatase, subunit A"/>
    <property type="match status" value="1"/>
</dbReference>
<name>A0AAW0XHP5_CHEQU</name>
<keyword evidence="4" id="KW-0812">Transmembrane</keyword>
<feature type="transmembrane region" description="Helical" evidence="4">
    <location>
        <begin position="33"/>
        <end position="53"/>
    </location>
</feature>
<keyword evidence="4" id="KW-0472">Membrane</keyword>
<organism evidence="6 7">
    <name type="scientific">Cherax quadricarinatus</name>
    <name type="common">Australian red claw crayfish</name>
    <dbReference type="NCBI Taxonomy" id="27406"/>
    <lineage>
        <taxon>Eukaryota</taxon>
        <taxon>Metazoa</taxon>
        <taxon>Ecdysozoa</taxon>
        <taxon>Arthropoda</taxon>
        <taxon>Crustacea</taxon>
        <taxon>Multicrustacea</taxon>
        <taxon>Malacostraca</taxon>
        <taxon>Eumalacostraca</taxon>
        <taxon>Eucarida</taxon>
        <taxon>Decapoda</taxon>
        <taxon>Pleocyemata</taxon>
        <taxon>Astacidea</taxon>
        <taxon>Parastacoidea</taxon>
        <taxon>Parastacidae</taxon>
        <taxon>Cherax</taxon>
    </lineage>
</organism>
<evidence type="ECO:0000313" key="6">
    <source>
        <dbReference type="EMBL" id="KAK8739261.1"/>
    </source>
</evidence>
<dbReference type="Gene3D" id="3.40.570.10">
    <property type="entry name" value="Extracellular Endonuclease, subunit A"/>
    <property type="match status" value="1"/>
</dbReference>
<dbReference type="InterPro" id="IPR044925">
    <property type="entry name" value="His-Me_finger_sf"/>
</dbReference>
<dbReference type="InterPro" id="IPR017850">
    <property type="entry name" value="Alkaline_phosphatase_core_sf"/>
</dbReference>
<dbReference type="SUPFAM" id="SSF53649">
    <property type="entry name" value="Alkaline phosphatase-like"/>
    <property type="match status" value="1"/>
</dbReference>
<evidence type="ECO:0000313" key="7">
    <source>
        <dbReference type="Proteomes" id="UP001445076"/>
    </source>
</evidence>
<evidence type="ECO:0000259" key="5">
    <source>
        <dbReference type="SMART" id="SM00477"/>
    </source>
</evidence>
<dbReference type="GO" id="GO:0055120">
    <property type="term" value="C:striated muscle dense body"/>
    <property type="evidence" value="ECO:0007669"/>
    <property type="project" value="TreeGrafter"/>
</dbReference>
<keyword evidence="1" id="KW-0378">Hydrolase</keyword>
<dbReference type="GO" id="GO:0003676">
    <property type="term" value="F:nucleic acid binding"/>
    <property type="evidence" value="ECO:0007669"/>
    <property type="project" value="InterPro"/>
</dbReference>
<evidence type="ECO:0000256" key="3">
    <source>
        <dbReference type="SAM" id="MobiDB-lite"/>
    </source>
</evidence>
<dbReference type="InterPro" id="IPR002591">
    <property type="entry name" value="Phosphodiest/P_Trfase"/>
</dbReference>
<dbReference type="CDD" id="cd16018">
    <property type="entry name" value="Enpp"/>
    <property type="match status" value="1"/>
</dbReference>
<reference evidence="6 7" key="1">
    <citation type="journal article" date="2024" name="BMC Genomics">
        <title>Genome assembly of redclaw crayfish (Cherax quadricarinatus) provides insights into its immune adaptation and hypoxia tolerance.</title>
        <authorList>
            <person name="Liu Z."/>
            <person name="Zheng J."/>
            <person name="Li H."/>
            <person name="Fang K."/>
            <person name="Wang S."/>
            <person name="He J."/>
            <person name="Zhou D."/>
            <person name="Weng S."/>
            <person name="Chi M."/>
            <person name="Gu Z."/>
            <person name="He J."/>
            <person name="Li F."/>
            <person name="Wang M."/>
        </authorList>
    </citation>
    <scope>NUCLEOTIDE SEQUENCE [LARGE SCALE GENOMIC DNA]</scope>
    <source>
        <strain evidence="6">ZL_2023a</strain>
    </source>
</reference>
<gene>
    <name evidence="6" type="ORF">OTU49_003550</name>
</gene>
<proteinExistence type="predicted"/>
<accession>A0AAW0XHP5</accession>
<keyword evidence="7" id="KW-1185">Reference proteome</keyword>
<dbReference type="Pfam" id="PF01663">
    <property type="entry name" value="Phosphodiest"/>
    <property type="match status" value="1"/>
</dbReference>
<evidence type="ECO:0000256" key="4">
    <source>
        <dbReference type="SAM" id="Phobius"/>
    </source>
</evidence>
<evidence type="ECO:0000256" key="2">
    <source>
        <dbReference type="ARBA" id="ARBA00023180"/>
    </source>
</evidence>